<accession>A0ABV2TYQ2</accession>
<dbReference type="Gene3D" id="3.55.10.10">
    <property type="entry name" value="Archease domain"/>
    <property type="match status" value="1"/>
</dbReference>
<name>A0ABV2TYQ2_9FLAO</name>
<comment type="caution">
    <text evidence="6">The sequence shown here is derived from an EMBL/GenBank/DDBJ whole genome shotgun (WGS) entry which is preliminary data.</text>
</comment>
<dbReference type="PANTHER" id="PTHR12682:SF11">
    <property type="entry name" value="PROTEIN ARCHEASE"/>
    <property type="match status" value="1"/>
</dbReference>
<evidence type="ECO:0000256" key="3">
    <source>
        <dbReference type="ARBA" id="ARBA00022723"/>
    </source>
</evidence>
<keyword evidence="4" id="KW-0106">Calcium</keyword>
<evidence type="ECO:0000259" key="5">
    <source>
        <dbReference type="Pfam" id="PF01951"/>
    </source>
</evidence>
<dbReference type="InterPro" id="IPR023572">
    <property type="entry name" value="Archease_dom"/>
</dbReference>
<sequence>MKYEFHPHTADIRMKVEANTLTEVFETALLGMSEIMKEGFCNQPFNGSLKVDIRIESKDRTCLLIDFLSEALSVSYDEKAVFCQLEIKKMETNLLEASIYGEAINKLDEEIKAVTYHEANLIKNQQNKWETFIIFDI</sequence>
<dbReference type="PANTHER" id="PTHR12682">
    <property type="entry name" value="ARCHEASE"/>
    <property type="match status" value="1"/>
</dbReference>
<evidence type="ECO:0000256" key="1">
    <source>
        <dbReference type="ARBA" id="ARBA00007963"/>
    </source>
</evidence>
<dbReference type="EMBL" id="JBEWYP010000008">
    <property type="protein sequence ID" value="MET7030403.1"/>
    <property type="molecule type" value="Genomic_DNA"/>
</dbReference>
<dbReference type="RefSeq" id="WP_354619200.1">
    <property type="nucleotide sequence ID" value="NZ_JBEWYP010000008.1"/>
</dbReference>
<reference evidence="6 7" key="1">
    <citation type="submission" date="2024-07" db="EMBL/GenBank/DDBJ databases">
        <title>The genome sequence of type strain Sediminicola luteus GDMCC 1.2596T.</title>
        <authorList>
            <person name="Liu Y."/>
        </authorList>
    </citation>
    <scope>NUCLEOTIDE SEQUENCE [LARGE SCALE GENOMIC DNA]</scope>
    <source>
        <strain evidence="6 7">GDMCC 1.2596</strain>
    </source>
</reference>
<protein>
    <submittedName>
        <fullName evidence="6">Archease</fullName>
    </submittedName>
</protein>
<evidence type="ECO:0000256" key="2">
    <source>
        <dbReference type="ARBA" id="ARBA00022694"/>
    </source>
</evidence>
<keyword evidence="3" id="KW-0479">Metal-binding</keyword>
<evidence type="ECO:0000256" key="4">
    <source>
        <dbReference type="ARBA" id="ARBA00022837"/>
    </source>
</evidence>
<keyword evidence="2" id="KW-0819">tRNA processing</keyword>
<dbReference type="SUPFAM" id="SSF69819">
    <property type="entry name" value="MTH1598-like"/>
    <property type="match status" value="1"/>
</dbReference>
<organism evidence="6 7">
    <name type="scientific">Sediminicola luteus</name>
    <dbReference type="NCBI Taxonomy" id="319238"/>
    <lineage>
        <taxon>Bacteria</taxon>
        <taxon>Pseudomonadati</taxon>
        <taxon>Bacteroidota</taxon>
        <taxon>Flavobacteriia</taxon>
        <taxon>Flavobacteriales</taxon>
        <taxon>Flavobacteriaceae</taxon>
        <taxon>Sediminicola</taxon>
    </lineage>
</organism>
<feature type="domain" description="Archease" evidence="5">
    <location>
        <begin position="3"/>
        <end position="137"/>
    </location>
</feature>
<dbReference type="Proteomes" id="UP001549773">
    <property type="component" value="Unassembled WGS sequence"/>
</dbReference>
<dbReference type="Pfam" id="PF01951">
    <property type="entry name" value="Archease"/>
    <property type="match status" value="1"/>
</dbReference>
<gene>
    <name evidence="6" type="ORF">ABXZ32_13425</name>
</gene>
<comment type="similarity">
    <text evidence="1">Belongs to the archease family.</text>
</comment>
<dbReference type="InterPro" id="IPR002804">
    <property type="entry name" value="Archease"/>
</dbReference>
<evidence type="ECO:0000313" key="6">
    <source>
        <dbReference type="EMBL" id="MET7030403.1"/>
    </source>
</evidence>
<keyword evidence="7" id="KW-1185">Reference proteome</keyword>
<dbReference type="InterPro" id="IPR036820">
    <property type="entry name" value="Archease_dom_sf"/>
</dbReference>
<proteinExistence type="inferred from homology"/>
<evidence type="ECO:0000313" key="7">
    <source>
        <dbReference type="Proteomes" id="UP001549773"/>
    </source>
</evidence>